<evidence type="ECO:0000313" key="2">
    <source>
        <dbReference type="Proteomes" id="UP000177588"/>
    </source>
</evidence>
<evidence type="ECO:0000313" key="1">
    <source>
        <dbReference type="EMBL" id="OGY25637.1"/>
    </source>
</evidence>
<sequence>MIEKSGSVSSQAVEKATGRDWDAWIALIDKEGGHWQKVLERLAQSIKLGVIYYQNSSFL</sequence>
<reference evidence="1 2" key="1">
    <citation type="journal article" date="2016" name="Nat. Commun.">
        <title>Thousands of microbial genomes shed light on interconnected biogeochemical processes in an aquifer system.</title>
        <authorList>
            <person name="Anantharaman K."/>
            <person name="Brown C.T."/>
            <person name="Hug L.A."/>
            <person name="Sharon I."/>
            <person name="Castelle C.J."/>
            <person name="Probst A.J."/>
            <person name="Thomas B.C."/>
            <person name="Singh A."/>
            <person name="Wilkins M.J."/>
            <person name="Karaoz U."/>
            <person name="Brodie E.L."/>
            <person name="Williams K.H."/>
            <person name="Hubbard S.S."/>
            <person name="Banfield J.F."/>
        </authorList>
    </citation>
    <scope>NUCLEOTIDE SEQUENCE [LARGE SCALE GENOMIC DNA]</scope>
</reference>
<dbReference type="Proteomes" id="UP000177588">
    <property type="component" value="Unassembled WGS sequence"/>
</dbReference>
<dbReference type="STRING" id="1802597.A2Z24_00565"/>
<name>A0A1G1WED2_9BACT</name>
<organism evidence="1 2">
    <name type="scientific">Candidatus Woykebacteria bacterium RBG_16_44_10</name>
    <dbReference type="NCBI Taxonomy" id="1802597"/>
    <lineage>
        <taxon>Bacteria</taxon>
        <taxon>Candidatus Woykeibacteriota</taxon>
    </lineage>
</organism>
<dbReference type="AlphaFoldDB" id="A0A1G1WED2"/>
<proteinExistence type="predicted"/>
<comment type="caution">
    <text evidence="1">The sequence shown here is derived from an EMBL/GenBank/DDBJ whole genome shotgun (WGS) entry which is preliminary data.</text>
</comment>
<gene>
    <name evidence="1" type="ORF">A2Z24_00565</name>
</gene>
<dbReference type="EMBL" id="MHCT01000025">
    <property type="protein sequence ID" value="OGY25637.1"/>
    <property type="molecule type" value="Genomic_DNA"/>
</dbReference>
<protein>
    <submittedName>
        <fullName evidence="1">Uncharacterized protein</fullName>
    </submittedName>
</protein>
<accession>A0A1G1WED2</accession>